<accession>A0A183D2H6</accession>
<evidence type="ECO:0000313" key="3">
    <source>
        <dbReference type="WBParaSite" id="GPUH_0000292201-mRNA-1"/>
    </source>
</evidence>
<keyword evidence="2" id="KW-1185">Reference proteome</keyword>
<evidence type="ECO:0000313" key="1">
    <source>
        <dbReference type="EMBL" id="VDK36964.1"/>
    </source>
</evidence>
<name>A0A183D2H6_9BILA</name>
<dbReference type="Proteomes" id="UP000271098">
    <property type="component" value="Unassembled WGS sequence"/>
</dbReference>
<dbReference type="OrthoDB" id="5795184at2759"/>
<protein>
    <submittedName>
        <fullName evidence="3">DDE-1 domain-containing protein</fullName>
    </submittedName>
</protein>
<reference evidence="1 2" key="2">
    <citation type="submission" date="2018-11" db="EMBL/GenBank/DDBJ databases">
        <authorList>
            <consortium name="Pathogen Informatics"/>
        </authorList>
    </citation>
    <scope>NUCLEOTIDE SEQUENCE [LARGE SCALE GENOMIC DNA]</scope>
</reference>
<evidence type="ECO:0000313" key="2">
    <source>
        <dbReference type="Proteomes" id="UP000271098"/>
    </source>
</evidence>
<dbReference type="WBParaSite" id="GPUH_0000292201-mRNA-1">
    <property type="protein sequence ID" value="GPUH_0000292201-mRNA-1"/>
    <property type="gene ID" value="GPUH_0000292201"/>
</dbReference>
<sequence>MIFVDLVHPDSRGECLMPASVSPPPGGTNWDEVLVDEVDFINAFKTGKISKDDCHISSIKKELLEEDSSDDVDEAKISFHDEVLTDDENMSETSSIEVLI</sequence>
<reference evidence="3" key="1">
    <citation type="submission" date="2016-06" db="UniProtKB">
        <authorList>
            <consortium name="WormBaseParasite"/>
        </authorList>
    </citation>
    <scope>IDENTIFICATION</scope>
</reference>
<gene>
    <name evidence="1" type="ORF">GPUH_LOCUS2917</name>
</gene>
<dbReference type="AlphaFoldDB" id="A0A183D2H6"/>
<dbReference type="EMBL" id="UYRT01004663">
    <property type="protein sequence ID" value="VDK36964.1"/>
    <property type="molecule type" value="Genomic_DNA"/>
</dbReference>
<organism evidence="3">
    <name type="scientific">Gongylonema pulchrum</name>
    <dbReference type="NCBI Taxonomy" id="637853"/>
    <lineage>
        <taxon>Eukaryota</taxon>
        <taxon>Metazoa</taxon>
        <taxon>Ecdysozoa</taxon>
        <taxon>Nematoda</taxon>
        <taxon>Chromadorea</taxon>
        <taxon>Rhabditida</taxon>
        <taxon>Spirurina</taxon>
        <taxon>Spiruromorpha</taxon>
        <taxon>Spiruroidea</taxon>
        <taxon>Gongylonematidae</taxon>
        <taxon>Gongylonema</taxon>
    </lineage>
</organism>
<proteinExistence type="predicted"/>